<gene>
    <name evidence="1" type="ORF">FNV43_RR11276</name>
</gene>
<dbReference type="EMBL" id="VOIH02000005">
    <property type="protein sequence ID" value="KAF3446097.1"/>
    <property type="molecule type" value="Genomic_DNA"/>
</dbReference>
<dbReference type="AlphaFoldDB" id="A0A8K0H5D7"/>
<evidence type="ECO:0000313" key="1">
    <source>
        <dbReference type="EMBL" id="KAF3446097.1"/>
    </source>
</evidence>
<reference evidence="1" key="1">
    <citation type="submission" date="2020-03" db="EMBL/GenBank/DDBJ databases">
        <title>A high-quality chromosome-level genome assembly of a woody plant with both climbing and erect habits, Rhamnella rubrinervis.</title>
        <authorList>
            <person name="Lu Z."/>
            <person name="Yang Y."/>
            <person name="Zhu X."/>
            <person name="Sun Y."/>
        </authorList>
    </citation>
    <scope>NUCLEOTIDE SEQUENCE</scope>
    <source>
        <strain evidence="1">BYM</strain>
        <tissue evidence="1">Leaf</tissue>
    </source>
</reference>
<dbReference type="Proteomes" id="UP000796880">
    <property type="component" value="Unassembled WGS sequence"/>
</dbReference>
<organism evidence="1 2">
    <name type="scientific">Rhamnella rubrinervis</name>
    <dbReference type="NCBI Taxonomy" id="2594499"/>
    <lineage>
        <taxon>Eukaryota</taxon>
        <taxon>Viridiplantae</taxon>
        <taxon>Streptophyta</taxon>
        <taxon>Embryophyta</taxon>
        <taxon>Tracheophyta</taxon>
        <taxon>Spermatophyta</taxon>
        <taxon>Magnoliopsida</taxon>
        <taxon>eudicotyledons</taxon>
        <taxon>Gunneridae</taxon>
        <taxon>Pentapetalae</taxon>
        <taxon>rosids</taxon>
        <taxon>fabids</taxon>
        <taxon>Rosales</taxon>
        <taxon>Rhamnaceae</taxon>
        <taxon>rhamnoid group</taxon>
        <taxon>Rhamneae</taxon>
        <taxon>Rhamnella</taxon>
    </lineage>
</organism>
<evidence type="ECO:0000313" key="2">
    <source>
        <dbReference type="Proteomes" id="UP000796880"/>
    </source>
</evidence>
<name>A0A8K0H5D7_9ROSA</name>
<keyword evidence="2" id="KW-1185">Reference proteome</keyword>
<sequence>MMLPKPASFTVCRLLTQYESKCLKHIKQLPTMSLSPQTFVEIDTNFKTLQEKNSWVSEFSSEISPKTCTVHIPHVRRKLIVNMIET</sequence>
<accession>A0A8K0H5D7</accession>
<protein>
    <submittedName>
        <fullName evidence="1">Uncharacterized protein</fullName>
    </submittedName>
</protein>
<comment type="caution">
    <text evidence="1">The sequence shown here is derived from an EMBL/GenBank/DDBJ whole genome shotgun (WGS) entry which is preliminary data.</text>
</comment>
<proteinExistence type="predicted"/>